<feature type="coiled-coil region" evidence="3">
    <location>
        <begin position="925"/>
        <end position="982"/>
    </location>
</feature>
<dbReference type="GO" id="GO:0051726">
    <property type="term" value="P:regulation of cell cycle"/>
    <property type="evidence" value="ECO:0007669"/>
    <property type="project" value="TreeGrafter"/>
</dbReference>
<keyword evidence="3" id="KW-0175">Coiled coil</keyword>
<dbReference type="SMART" id="SM01135">
    <property type="entry name" value="DIRP"/>
    <property type="match status" value="1"/>
</dbReference>
<evidence type="ECO:0000313" key="7">
    <source>
        <dbReference type="EMBL" id="KAJ6828098.1"/>
    </source>
</evidence>
<accession>A0AAX6GID5</accession>
<gene>
    <name evidence="7" type="ORF">M6B38_365695</name>
</gene>
<evidence type="ECO:0000256" key="3">
    <source>
        <dbReference type="SAM" id="Coils"/>
    </source>
</evidence>
<dbReference type="Pfam" id="PF06584">
    <property type="entry name" value="DIRP"/>
    <property type="match status" value="1"/>
</dbReference>
<feature type="region of interest" description="Disordered" evidence="4">
    <location>
        <begin position="416"/>
        <end position="467"/>
    </location>
</feature>
<evidence type="ECO:0000259" key="5">
    <source>
        <dbReference type="SMART" id="SM00717"/>
    </source>
</evidence>
<feature type="compositionally biased region" description="Polar residues" evidence="4">
    <location>
        <begin position="1017"/>
        <end position="1026"/>
    </location>
</feature>
<feature type="compositionally biased region" description="Acidic residues" evidence="4">
    <location>
        <begin position="337"/>
        <end position="346"/>
    </location>
</feature>
<feature type="compositionally biased region" description="Basic and acidic residues" evidence="4">
    <location>
        <begin position="251"/>
        <end position="267"/>
    </location>
</feature>
<organism evidence="7 8">
    <name type="scientific">Iris pallida</name>
    <name type="common">Sweet iris</name>
    <dbReference type="NCBI Taxonomy" id="29817"/>
    <lineage>
        <taxon>Eukaryota</taxon>
        <taxon>Viridiplantae</taxon>
        <taxon>Streptophyta</taxon>
        <taxon>Embryophyta</taxon>
        <taxon>Tracheophyta</taxon>
        <taxon>Spermatophyta</taxon>
        <taxon>Magnoliopsida</taxon>
        <taxon>Liliopsida</taxon>
        <taxon>Asparagales</taxon>
        <taxon>Iridaceae</taxon>
        <taxon>Iridoideae</taxon>
        <taxon>Irideae</taxon>
        <taxon>Iris</taxon>
    </lineage>
</organism>
<dbReference type="EMBL" id="JANAVB010019795">
    <property type="protein sequence ID" value="KAJ6828098.1"/>
    <property type="molecule type" value="Genomic_DNA"/>
</dbReference>
<feature type="domain" description="DIRP" evidence="6">
    <location>
        <begin position="666"/>
        <end position="767"/>
    </location>
</feature>
<feature type="region of interest" description="Disordered" evidence="4">
    <location>
        <begin position="234"/>
        <end position="267"/>
    </location>
</feature>
<feature type="compositionally biased region" description="Basic and acidic residues" evidence="4">
    <location>
        <begin position="449"/>
        <end position="463"/>
    </location>
</feature>
<evidence type="ECO:0000256" key="2">
    <source>
        <dbReference type="ARBA" id="ARBA00023242"/>
    </source>
</evidence>
<dbReference type="GO" id="GO:0003677">
    <property type="term" value="F:DNA binding"/>
    <property type="evidence" value="ECO:0007669"/>
    <property type="project" value="TreeGrafter"/>
</dbReference>
<dbReference type="SMART" id="SM00717">
    <property type="entry name" value="SANT"/>
    <property type="match status" value="1"/>
</dbReference>
<dbReference type="GO" id="GO:0006357">
    <property type="term" value="P:regulation of transcription by RNA polymerase II"/>
    <property type="evidence" value="ECO:0007669"/>
    <property type="project" value="TreeGrafter"/>
</dbReference>
<dbReference type="Pfam" id="PF00249">
    <property type="entry name" value="Myb_DNA-binding"/>
    <property type="match status" value="1"/>
</dbReference>
<dbReference type="Gene3D" id="1.20.58.1880">
    <property type="match status" value="1"/>
</dbReference>
<evidence type="ECO:0000256" key="1">
    <source>
        <dbReference type="ARBA" id="ARBA00004123"/>
    </source>
</evidence>
<dbReference type="AlphaFoldDB" id="A0AAX6GID5"/>
<evidence type="ECO:0000259" key="6">
    <source>
        <dbReference type="SMART" id="SM01135"/>
    </source>
</evidence>
<dbReference type="GO" id="GO:0017053">
    <property type="term" value="C:transcription repressor complex"/>
    <property type="evidence" value="ECO:0007669"/>
    <property type="project" value="InterPro"/>
</dbReference>
<feature type="region of interest" description="Disordered" evidence="4">
    <location>
        <begin position="557"/>
        <end position="584"/>
    </location>
</feature>
<dbReference type="CDD" id="cd00167">
    <property type="entry name" value="SANT"/>
    <property type="match status" value="1"/>
</dbReference>
<feature type="compositionally biased region" description="Basic residues" evidence="4">
    <location>
        <begin position="130"/>
        <end position="144"/>
    </location>
</feature>
<dbReference type="SUPFAM" id="SSF46689">
    <property type="entry name" value="Homeodomain-like"/>
    <property type="match status" value="1"/>
</dbReference>
<evidence type="ECO:0000256" key="4">
    <source>
        <dbReference type="SAM" id="MobiDB-lite"/>
    </source>
</evidence>
<feature type="compositionally biased region" description="Basic and acidic residues" evidence="4">
    <location>
        <begin position="607"/>
        <end position="621"/>
    </location>
</feature>
<dbReference type="InterPro" id="IPR010561">
    <property type="entry name" value="LIN-9/ALY1"/>
</dbReference>
<dbReference type="InterPro" id="IPR001005">
    <property type="entry name" value="SANT/Myb"/>
</dbReference>
<reference evidence="7" key="2">
    <citation type="submission" date="2023-04" db="EMBL/GenBank/DDBJ databases">
        <authorList>
            <person name="Bruccoleri R.E."/>
            <person name="Oakeley E.J."/>
            <person name="Faust A.-M."/>
            <person name="Dessus-Babus S."/>
            <person name="Altorfer M."/>
            <person name="Burckhardt D."/>
            <person name="Oertli M."/>
            <person name="Naumann U."/>
            <person name="Petersen F."/>
            <person name="Wong J."/>
        </authorList>
    </citation>
    <scope>NUCLEOTIDE SEQUENCE</scope>
    <source>
        <strain evidence="7">GSM-AAB239-AS_SAM_17_03QT</strain>
        <tissue evidence="7">Leaf</tissue>
    </source>
</reference>
<keyword evidence="8" id="KW-1185">Reference proteome</keyword>
<dbReference type="Proteomes" id="UP001140949">
    <property type="component" value="Unassembled WGS sequence"/>
</dbReference>
<feature type="compositionally biased region" description="Basic and acidic residues" evidence="4">
    <location>
        <begin position="425"/>
        <end position="439"/>
    </location>
</feature>
<feature type="compositionally biased region" description="Basic and acidic residues" evidence="4">
    <location>
        <begin position="356"/>
        <end position="374"/>
    </location>
</feature>
<protein>
    <submittedName>
        <fullName evidence="7">Protein ALWAYS EARLY 2-like isoform X2</fullName>
    </submittedName>
</protein>
<name>A0AAX6GID5_IRIPA</name>
<feature type="region of interest" description="Disordered" evidence="4">
    <location>
        <begin position="995"/>
        <end position="1026"/>
    </location>
</feature>
<keyword evidence="2" id="KW-0539">Nucleus</keyword>
<feature type="region of interest" description="Disordered" evidence="4">
    <location>
        <begin position="607"/>
        <end position="630"/>
    </location>
</feature>
<comment type="caution">
    <text evidence="7">The sequence shown here is derived from an EMBL/GenBank/DDBJ whole genome shotgun (WGS) entry which is preliminary data.</text>
</comment>
<sequence length="1214" mass="135703">MASTRKSRNVNKRYGKINDEWLEKDATSASKSRTRKRKLSDMLGPQWSKEELERFYEAYRKHGKDWRKVAGTTRNRSLEMVEALYNMNKAYLSLPEGTATVAGLIAMMTDHYNILEGSDSDRESNDVPRTSKKPQKRGRGKYRLMSKGSDGHVPDLLQYQSTPASYGCLPLLKKKRSGGSRPRAVGKRTPRIPVTNVCRKDDKDEIFSPSKQASKSELSTAADEGAHVAALALAEASQRVGSPQVSRTPGRRGDRMRLSSVRSGERKNAELEVADSKTIDVQMDVDYLEGSLGSREAENGDFSRDASYMIDTYGASTLEIHQKTNKLHEKRPIAAGDDNDQFDDDREACSGTEEGSNMRKSKDERNMETTEGKIAKVSKSSRRNSRQLFFDNESSDFDALQTLADLSLHILLPPSTVESESSAQVKEENRNFDIDEKPGVPESTSTNHLNDRSKASERMERVHSTNVGNEVVTRKGAKVAKGIHHNANAFCDTIMETSSSINRKIQKRKRKSFFGRVSKNEVNSESRRSEPIGTEASVEEGKKSIQKVKRVSQVNLLPKQGKLSKSQEHPSSSTDINKTAADINETSVRISTKDQVSLPTKLRSRRKMDLQKTLAGRESKSNESTGDDCPDGYSLAVNNRLLNFKEMLSHCLSSPVLRRWCAFEWFYSAIDYPWFAKTEFVEYLNHVKLGHIPRLTRVEWGVIRSSLGKPRRLSKKFLQEEREKLEQYRESVRTHYAELRTGIREGLPTDLARPLSVGQRVCACHPKTREIHDGSVLTVDRSRCRIQFDRPELGVEFVMDVDCMPLNPLDNMPEVLRRQNVVMNKFCNNFTDTKLEDQPKEWIIGGSMKLAPNESGDSADVSSYIASSNYPMNTLMKQAKGDTIDAIVQAKAAVNEVVVAAQQAMYSQPYTLAQIQAREADIRALAELARALDKKEALLVELRHMNEEVSGCQKDSGPIMDLENFRKQYALVLLQLRDANDQVASSLIYMRQRNTYPGNSTPPWHKPMESSGGPATHQGSFNQSSLLPQDSGSNVLEIIHSSRQKARLMVEVAVQVAHGVKEGEDVFIRIGEALDLVNNRNSGSTIRYIPPNPGYENSGCQDHTVACKSEPIASLSFSPRLNTSNDVNMVQLPSELISSCVATLFMIQTCAERQYPPAEVAQILDSAVTSLQPCCPQNLPIYREIETCMGIIKNQMLALIPTPSSVLPVDASIA</sequence>
<evidence type="ECO:0000313" key="8">
    <source>
        <dbReference type="Proteomes" id="UP001140949"/>
    </source>
</evidence>
<reference evidence="7" key="1">
    <citation type="journal article" date="2023" name="GigaByte">
        <title>Genome assembly of the bearded iris, Iris pallida Lam.</title>
        <authorList>
            <person name="Bruccoleri R.E."/>
            <person name="Oakeley E.J."/>
            <person name="Faust A.M.E."/>
            <person name="Altorfer M."/>
            <person name="Dessus-Babus S."/>
            <person name="Burckhardt D."/>
            <person name="Oertli M."/>
            <person name="Naumann U."/>
            <person name="Petersen F."/>
            <person name="Wong J."/>
        </authorList>
    </citation>
    <scope>NUCLEOTIDE SEQUENCE</scope>
    <source>
        <strain evidence="7">GSM-AAB239-AS_SAM_17_03QT</strain>
    </source>
</reference>
<dbReference type="InterPro" id="IPR009057">
    <property type="entry name" value="Homeodomain-like_sf"/>
</dbReference>
<feature type="compositionally biased region" description="Basic and acidic residues" evidence="4">
    <location>
        <begin position="519"/>
        <end position="530"/>
    </location>
</feature>
<dbReference type="GO" id="GO:0005654">
    <property type="term" value="C:nucleoplasm"/>
    <property type="evidence" value="ECO:0007669"/>
    <property type="project" value="TreeGrafter"/>
</dbReference>
<proteinExistence type="predicted"/>
<feature type="domain" description="Myb-like" evidence="5">
    <location>
        <begin position="43"/>
        <end position="91"/>
    </location>
</feature>
<dbReference type="PANTHER" id="PTHR21689:SF2">
    <property type="entry name" value="PROTEIN LIN-9 HOMOLOG"/>
    <property type="match status" value="1"/>
</dbReference>
<comment type="subcellular location">
    <subcellularLocation>
        <location evidence="1">Nucleus</location>
    </subcellularLocation>
</comment>
<dbReference type="InterPro" id="IPR033471">
    <property type="entry name" value="DIRP"/>
</dbReference>
<feature type="region of interest" description="Disordered" evidence="4">
    <location>
        <begin position="116"/>
        <end position="153"/>
    </location>
</feature>
<dbReference type="PANTHER" id="PTHR21689">
    <property type="entry name" value="LIN-9"/>
    <property type="match status" value="1"/>
</dbReference>
<feature type="region of interest" description="Disordered" evidence="4">
    <location>
        <begin position="519"/>
        <end position="544"/>
    </location>
</feature>
<feature type="region of interest" description="Disordered" evidence="4">
    <location>
        <begin position="331"/>
        <end position="383"/>
    </location>
</feature>
<dbReference type="GO" id="GO:0006351">
    <property type="term" value="P:DNA-templated transcription"/>
    <property type="evidence" value="ECO:0007669"/>
    <property type="project" value="InterPro"/>
</dbReference>